<gene>
    <name evidence="4" type="ORF">DI632_00780</name>
</gene>
<dbReference type="CDD" id="cd17470">
    <property type="entry name" value="T3SS_Flik_C"/>
    <property type="match status" value="1"/>
</dbReference>
<feature type="chain" id="PRO_5015888970" description="Flagellar hook-length control protein-like C-terminal domain-containing protein" evidence="2">
    <location>
        <begin position="24"/>
        <end position="667"/>
    </location>
</feature>
<feature type="region of interest" description="Disordered" evidence="1">
    <location>
        <begin position="203"/>
        <end position="228"/>
    </location>
</feature>
<name>A0A2W4ZIE4_9SPHN</name>
<feature type="domain" description="Flagellar hook-length control protein-like C-terminal" evidence="3">
    <location>
        <begin position="559"/>
        <end position="634"/>
    </location>
</feature>
<dbReference type="EMBL" id="QFNF01000001">
    <property type="protein sequence ID" value="PZO81137.1"/>
    <property type="molecule type" value="Genomic_DNA"/>
</dbReference>
<reference evidence="4 5" key="1">
    <citation type="submission" date="2017-08" db="EMBL/GenBank/DDBJ databases">
        <title>Infants hospitalized years apart are colonized by the same room-sourced microbial strains.</title>
        <authorList>
            <person name="Brooks B."/>
            <person name="Olm M.R."/>
            <person name="Firek B.A."/>
            <person name="Baker R."/>
            <person name="Thomas B.C."/>
            <person name="Morowitz M.J."/>
            <person name="Banfield J.F."/>
        </authorList>
    </citation>
    <scope>NUCLEOTIDE SEQUENCE [LARGE SCALE GENOMIC DNA]</scope>
    <source>
        <strain evidence="4">S2_018_000_R3_110</strain>
    </source>
</reference>
<feature type="compositionally biased region" description="Pro residues" evidence="1">
    <location>
        <begin position="107"/>
        <end position="124"/>
    </location>
</feature>
<dbReference type="InterPro" id="IPR021136">
    <property type="entry name" value="Flagellar_hook_control-like_C"/>
</dbReference>
<feature type="compositionally biased region" description="Basic and acidic residues" evidence="1">
    <location>
        <begin position="132"/>
        <end position="145"/>
    </location>
</feature>
<feature type="compositionally biased region" description="Low complexity" evidence="1">
    <location>
        <begin position="365"/>
        <end position="386"/>
    </location>
</feature>
<comment type="caution">
    <text evidence="4">The sequence shown here is derived from an EMBL/GenBank/DDBJ whole genome shotgun (WGS) entry which is preliminary data.</text>
</comment>
<accession>A0A2W4ZIE4</accession>
<dbReference type="Pfam" id="PF02120">
    <property type="entry name" value="Flg_hook"/>
    <property type="match status" value="1"/>
</dbReference>
<feature type="region of interest" description="Disordered" evidence="1">
    <location>
        <begin position="626"/>
        <end position="667"/>
    </location>
</feature>
<dbReference type="AlphaFoldDB" id="A0A2W4ZIE4"/>
<organism evidence="4 5">
    <name type="scientific">Sphingomonas hengshuiensis</name>
    <dbReference type="NCBI Taxonomy" id="1609977"/>
    <lineage>
        <taxon>Bacteria</taxon>
        <taxon>Pseudomonadati</taxon>
        <taxon>Pseudomonadota</taxon>
        <taxon>Alphaproteobacteria</taxon>
        <taxon>Sphingomonadales</taxon>
        <taxon>Sphingomonadaceae</taxon>
        <taxon>Sphingomonas</taxon>
    </lineage>
</organism>
<feature type="region of interest" description="Disordered" evidence="1">
    <location>
        <begin position="365"/>
        <end position="394"/>
    </location>
</feature>
<proteinExistence type="predicted"/>
<feature type="compositionally biased region" description="Polar residues" evidence="1">
    <location>
        <begin position="656"/>
        <end position="667"/>
    </location>
</feature>
<evidence type="ECO:0000256" key="2">
    <source>
        <dbReference type="SAM" id="SignalP"/>
    </source>
</evidence>
<dbReference type="Gene3D" id="3.30.750.140">
    <property type="match status" value="1"/>
</dbReference>
<protein>
    <recommendedName>
        <fullName evidence="3">Flagellar hook-length control protein-like C-terminal domain-containing protein</fullName>
    </recommendedName>
</protein>
<keyword evidence="2" id="KW-0732">Signal</keyword>
<evidence type="ECO:0000259" key="3">
    <source>
        <dbReference type="Pfam" id="PF02120"/>
    </source>
</evidence>
<dbReference type="Proteomes" id="UP000248614">
    <property type="component" value="Unassembled WGS sequence"/>
</dbReference>
<dbReference type="InterPro" id="IPR038610">
    <property type="entry name" value="FliK-like_C_sf"/>
</dbReference>
<sequence length="667" mass="66743">MQLLSALTSTTSPLAMQAMPAVAPPTADFAALLAGMVPADAGAAQGAADMRQIAARPGKGLPLPVAAPKGADATPPLPVSATEAVLMLPTGATGTLARLLPDRDAPPPEPEPPAVPVLPTPPRFAVPLPRGRKPEAEVPRERPAETMDDGDAEPVVADTARAVEPEVTVPADAVIILPAPPHAAAPLATASPPVQTIGEDGSVIATDPATPMRPAKRTAPRATDTAAPMAQAVDPARVVAGPGPAAGGSDPQPAIGRTTPLPADGIVPVHVVVPQPRDAEIATAPPPQVTAPVQGAPSGAAAAGQRSAIDAILPPGEPAMPVRQQLSTRDIGEPVRSVRDAVAPVAMPDTAIPSATTVLPAAASPPVATPAVAPDAATTQAPLAATPRPPVADMAHDDIPAAAAVPGPVARDATMAAQVIPQPAASIAPLPGVAMQAPVDSGPRRGPIAGEAAAPVVPVAPPGAPVAGPLPVTRIAMPTPAAEPVAAPAIVDAAAPAPRPRRDEDGPALPAAAAALDPAMLRPVAAPMPGGQAALDTRQPQWMEGMIDRIETLREATGTAGETRIRLSPDALGDIEIAIRTGDDGKVHVHFNSENADAGRLLADAQPRLVQLAEARGLKLGGMQVDVGTQQQPQRHAQEQGNAPPRAPRSAAATAGQPSTNDNQRIA</sequence>
<evidence type="ECO:0000313" key="5">
    <source>
        <dbReference type="Proteomes" id="UP000248614"/>
    </source>
</evidence>
<evidence type="ECO:0000313" key="4">
    <source>
        <dbReference type="EMBL" id="PZO81137.1"/>
    </source>
</evidence>
<feature type="region of interest" description="Disordered" evidence="1">
    <location>
        <begin position="101"/>
        <end position="152"/>
    </location>
</feature>
<feature type="compositionally biased region" description="Polar residues" evidence="1">
    <location>
        <begin position="627"/>
        <end position="641"/>
    </location>
</feature>
<evidence type="ECO:0000256" key="1">
    <source>
        <dbReference type="SAM" id="MobiDB-lite"/>
    </source>
</evidence>
<feature type="signal peptide" evidence="2">
    <location>
        <begin position="1"/>
        <end position="23"/>
    </location>
</feature>